<sequence>QNKWCPSPHKTESAKCFVEGYAVGTRGRYVCNKGFRRKPSQSNLLECKNNSGHAQWAYLSDSFCEGKKEHVGKAGWVFAIRLIQRKETPGRNKKINCKSFCGDPKPHENATIEITLYVVGQKLLYRCLEGYKARSSFSMCEKSSKGAAWTTTVPGCSNDTHVSGKAVEPVSKGRKRSFTSRMVLQGSATSFPLLQPPK</sequence>
<keyword evidence="14" id="KW-0768">Sushi</keyword>
<keyword evidence="5" id="KW-0732">Signal</keyword>
<keyword evidence="17" id="KW-1185">Reference proteome</keyword>
<dbReference type="Ensembl" id="ENSSMRT00000010951.1">
    <property type="protein sequence ID" value="ENSSMRP00000009395.1"/>
    <property type="gene ID" value="ENSSMRG00000007497.1"/>
</dbReference>
<comment type="function">
    <text evidence="1">Receptor for interleukin-2. The receptor is involved in the regulation of immune tolerance by controlling regulatory T cells (TREGs) activity. TREGs suppress the activation and expansion of autoreactive T-cells.</text>
</comment>
<dbReference type="AlphaFoldDB" id="A0A8D0BK95"/>
<dbReference type="GeneTree" id="ENSGT00960000189532"/>
<dbReference type="InterPro" id="IPR015486">
    <property type="entry name" value="IL-2_rcpt_alpha"/>
</dbReference>
<keyword evidence="10" id="KW-1015">Disulfide bond</keyword>
<comment type="subcellular location">
    <subcellularLocation>
        <location evidence="2">Membrane</location>
        <topology evidence="2">Single-pass type I membrane protein</topology>
    </subcellularLocation>
</comment>
<proteinExistence type="predicted"/>
<feature type="domain" description="Sushi" evidence="15">
    <location>
        <begin position="3"/>
        <end position="66"/>
    </location>
</feature>
<dbReference type="SUPFAM" id="SSF57535">
    <property type="entry name" value="Complement control module/SCR domain"/>
    <property type="match status" value="2"/>
</dbReference>
<organism evidence="16 17">
    <name type="scientific">Salvator merianae</name>
    <name type="common">Argentine black and white tegu</name>
    <name type="synonym">Tupinambis merianae</name>
    <dbReference type="NCBI Taxonomy" id="96440"/>
    <lineage>
        <taxon>Eukaryota</taxon>
        <taxon>Metazoa</taxon>
        <taxon>Chordata</taxon>
        <taxon>Craniata</taxon>
        <taxon>Vertebrata</taxon>
        <taxon>Euteleostomi</taxon>
        <taxon>Lepidosauria</taxon>
        <taxon>Squamata</taxon>
        <taxon>Bifurcata</taxon>
        <taxon>Unidentata</taxon>
        <taxon>Episquamata</taxon>
        <taxon>Laterata</taxon>
        <taxon>Teiioidea</taxon>
        <taxon>Teiidae</taxon>
        <taxon>Salvator</taxon>
    </lineage>
</organism>
<keyword evidence="7" id="KW-0391">Immunity</keyword>
<evidence type="ECO:0000256" key="4">
    <source>
        <dbReference type="ARBA" id="ARBA00022692"/>
    </source>
</evidence>
<evidence type="ECO:0000256" key="11">
    <source>
        <dbReference type="ARBA" id="ARBA00023170"/>
    </source>
</evidence>
<name>A0A8D0BK95_SALMN</name>
<protein>
    <recommendedName>
        <fullName evidence="3">Interleukin-2 receptor subunit alpha</fullName>
    </recommendedName>
</protein>
<keyword evidence="11" id="KW-0675">Receptor</keyword>
<dbReference type="PANTHER" id="PTHR10573:SF0">
    <property type="entry name" value="INTERLEUKIN-2 RECEPTOR SUBUNIT ALPHA"/>
    <property type="match status" value="1"/>
</dbReference>
<dbReference type="Gene3D" id="2.10.70.10">
    <property type="entry name" value="Complement Module, domain 1"/>
    <property type="match status" value="1"/>
</dbReference>
<dbReference type="GO" id="GO:0004911">
    <property type="term" value="F:interleukin-2 receptor activity"/>
    <property type="evidence" value="ECO:0007669"/>
    <property type="project" value="InterPro"/>
</dbReference>
<evidence type="ECO:0000256" key="14">
    <source>
        <dbReference type="PROSITE-ProRule" id="PRU00302"/>
    </source>
</evidence>
<dbReference type="Proteomes" id="UP000694421">
    <property type="component" value="Unplaced"/>
</dbReference>
<evidence type="ECO:0000259" key="15">
    <source>
        <dbReference type="PROSITE" id="PS50923"/>
    </source>
</evidence>
<evidence type="ECO:0000256" key="2">
    <source>
        <dbReference type="ARBA" id="ARBA00004479"/>
    </source>
</evidence>
<evidence type="ECO:0000256" key="3">
    <source>
        <dbReference type="ARBA" id="ARBA00013445"/>
    </source>
</evidence>
<accession>A0A8D0BK95</accession>
<evidence type="ECO:0000256" key="7">
    <source>
        <dbReference type="ARBA" id="ARBA00022859"/>
    </source>
</evidence>
<evidence type="ECO:0000256" key="1">
    <source>
        <dbReference type="ARBA" id="ARBA00002381"/>
    </source>
</evidence>
<dbReference type="InterPro" id="IPR035976">
    <property type="entry name" value="Sushi/SCR/CCP_sf"/>
</dbReference>
<reference evidence="16" key="2">
    <citation type="submission" date="2025-09" db="UniProtKB">
        <authorList>
            <consortium name="Ensembl"/>
        </authorList>
    </citation>
    <scope>IDENTIFICATION</scope>
</reference>
<evidence type="ECO:0000256" key="10">
    <source>
        <dbReference type="ARBA" id="ARBA00023157"/>
    </source>
</evidence>
<keyword evidence="9" id="KW-0472">Membrane</keyword>
<dbReference type="Pfam" id="PF00084">
    <property type="entry name" value="Sushi"/>
    <property type="match status" value="2"/>
</dbReference>
<evidence type="ECO:0000256" key="9">
    <source>
        <dbReference type="ARBA" id="ARBA00023136"/>
    </source>
</evidence>
<dbReference type="Gene3D" id="2.20.28.230">
    <property type="match status" value="2"/>
</dbReference>
<evidence type="ECO:0000256" key="8">
    <source>
        <dbReference type="ARBA" id="ARBA00022989"/>
    </source>
</evidence>
<dbReference type="InterPro" id="IPR000436">
    <property type="entry name" value="Sushi_SCR_CCP_dom"/>
</dbReference>
<keyword evidence="4" id="KW-0812">Transmembrane</keyword>
<comment type="subunit">
    <text evidence="13">Non-covalent dimer of an alpha and a beta subunit. IL2R exists in 3 different forms: a high affinity dimer, an intermediate affinity monomer (beta subunit), and a low affinity monomer (alpha subunit). The high and intermediate affinity forms also associate with a gamma subunit.</text>
</comment>
<dbReference type="OMA" id="YKCLNES"/>
<dbReference type="GO" id="GO:0002376">
    <property type="term" value="P:immune system process"/>
    <property type="evidence" value="ECO:0007669"/>
    <property type="project" value="UniProtKB-KW"/>
</dbReference>
<evidence type="ECO:0000313" key="17">
    <source>
        <dbReference type="Proteomes" id="UP000694421"/>
    </source>
</evidence>
<dbReference type="SMART" id="SM00032">
    <property type="entry name" value="CCP"/>
    <property type="match status" value="2"/>
</dbReference>
<dbReference type="PANTHER" id="PTHR10573">
    <property type="entry name" value="INTERLEUKIN-2 RECEPTOR ALPHA CHAIN"/>
    <property type="match status" value="1"/>
</dbReference>
<keyword evidence="12" id="KW-0325">Glycoprotein</keyword>
<keyword evidence="8" id="KW-1133">Transmembrane helix</keyword>
<dbReference type="CDD" id="cd00033">
    <property type="entry name" value="CCP"/>
    <property type="match status" value="1"/>
</dbReference>
<dbReference type="PROSITE" id="PS50923">
    <property type="entry name" value="SUSHI"/>
    <property type="match status" value="2"/>
</dbReference>
<evidence type="ECO:0000256" key="12">
    <source>
        <dbReference type="ARBA" id="ARBA00023180"/>
    </source>
</evidence>
<evidence type="ECO:0000256" key="13">
    <source>
        <dbReference type="ARBA" id="ARBA00025938"/>
    </source>
</evidence>
<evidence type="ECO:0000256" key="5">
    <source>
        <dbReference type="ARBA" id="ARBA00022729"/>
    </source>
</evidence>
<dbReference type="GO" id="GO:0019976">
    <property type="term" value="F:interleukin-2 binding"/>
    <property type="evidence" value="ECO:0007669"/>
    <property type="project" value="InterPro"/>
</dbReference>
<dbReference type="GO" id="GO:0016020">
    <property type="term" value="C:membrane"/>
    <property type="evidence" value="ECO:0007669"/>
    <property type="project" value="UniProtKB-SubCell"/>
</dbReference>
<evidence type="ECO:0000256" key="6">
    <source>
        <dbReference type="ARBA" id="ARBA00022737"/>
    </source>
</evidence>
<keyword evidence="6" id="KW-0677">Repeat</keyword>
<dbReference type="GO" id="GO:0006954">
    <property type="term" value="P:inflammatory response"/>
    <property type="evidence" value="ECO:0007669"/>
    <property type="project" value="TreeGrafter"/>
</dbReference>
<evidence type="ECO:0000313" key="16">
    <source>
        <dbReference type="Ensembl" id="ENSSMRP00000009395.1"/>
    </source>
</evidence>
<comment type="caution">
    <text evidence="14">Lacks conserved residue(s) required for the propagation of feature annotation.</text>
</comment>
<feature type="domain" description="Sushi" evidence="15">
    <location>
        <begin position="99"/>
        <end position="158"/>
    </location>
</feature>
<reference evidence="16" key="1">
    <citation type="submission" date="2025-08" db="UniProtKB">
        <authorList>
            <consortium name="Ensembl"/>
        </authorList>
    </citation>
    <scope>IDENTIFICATION</scope>
</reference>